<sequence>MMEINNIDNQQRTTGMPVIGLRLLRFAVVANDCGSLRQAAELLSIPHSVVSRSIGQLERLVGTSLFERSTAGVQPTLAGKVVVRIARMVLEQVDTLVATGRSIGRGETGHLSVGFCTSISAGNLRTTLLDFRTRFPRIELAIAERPRTLLMNALRSGTLDVLIVTSDTPSSDNKTLRVWSERVLVALPEDHPLAARDAVYWTDLRDETVLLSHHDSSREFEDLIISKFVSTDDRPKIDRHDVSRSMIKGLVSMKLGISLVMESDMGASFAGLKYRELRDGTGSSHIGFSAHWCADNENPALNRFLEMLAERYSSPSLGD</sequence>
<dbReference type="Proteomes" id="UP000625079">
    <property type="component" value="Unassembled WGS sequence"/>
</dbReference>
<evidence type="ECO:0000256" key="1">
    <source>
        <dbReference type="ARBA" id="ARBA00003502"/>
    </source>
</evidence>
<evidence type="ECO:0000313" key="8">
    <source>
        <dbReference type="Proteomes" id="UP000625079"/>
    </source>
</evidence>
<dbReference type="Gene3D" id="1.10.10.10">
    <property type="entry name" value="Winged helix-like DNA-binding domain superfamily/Winged helix DNA-binding domain"/>
    <property type="match status" value="1"/>
</dbReference>
<reference evidence="7" key="1">
    <citation type="journal article" date="2014" name="Int. J. Syst. Evol. Microbiol.">
        <title>Complete genome sequence of Corynebacterium casei LMG S-19264T (=DSM 44701T), isolated from a smear-ripened cheese.</title>
        <authorList>
            <consortium name="US DOE Joint Genome Institute (JGI-PGF)"/>
            <person name="Walter F."/>
            <person name="Albersmeier A."/>
            <person name="Kalinowski J."/>
            <person name="Ruckert C."/>
        </authorList>
    </citation>
    <scope>NUCLEOTIDE SEQUENCE</scope>
    <source>
        <strain evidence="7">CGMCC 1.15034</strain>
    </source>
</reference>
<dbReference type="InterPro" id="IPR000847">
    <property type="entry name" value="LysR_HTH_N"/>
</dbReference>
<dbReference type="GO" id="GO:0003677">
    <property type="term" value="F:DNA binding"/>
    <property type="evidence" value="ECO:0007669"/>
    <property type="project" value="UniProtKB-KW"/>
</dbReference>
<dbReference type="InterPro" id="IPR036390">
    <property type="entry name" value="WH_DNA-bd_sf"/>
</dbReference>
<evidence type="ECO:0000256" key="3">
    <source>
        <dbReference type="ARBA" id="ARBA00023015"/>
    </source>
</evidence>
<dbReference type="GO" id="GO:0003700">
    <property type="term" value="F:DNA-binding transcription factor activity"/>
    <property type="evidence" value="ECO:0007669"/>
    <property type="project" value="InterPro"/>
</dbReference>
<dbReference type="CDD" id="cd08414">
    <property type="entry name" value="PBP2_LTTR_aromatics_like"/>
    <property type="match status" value="1"/>
</dbReference>
<keyword evidence="4" id="KW-0238">DNA-binding</keyword>
<evidence type="ECO:0000256" key="4">
    <source>
        <dbReference type="ARBA" id="ARBA00023125"/>
    </source>
</evidence>
<proteinExistence type="inferred from homology"/>
<evidence type="ECO:0000256" key="2">
    <source>
        <dbReference type="ARBA" id="ARBA00009437"/>
    </source>
</evidence>
<reference evidence="7" key="2">
    <citation type="submission" date="2022-12" db="EMBL/GenBank/DDBJ databases">
        <authorList>
            <person name="Sun Q."/>
            <person name="Zhou Y."/>
        </authorList>
    </citation>
    <scope>NUCLEOTIDE SEQUENCE</scope>
    <source>
        <strain evidence="7">CGMCC 1.15034</strain>
    </source>
</reference>
<dbReference type="Gene3D" id="3.40.190.10">
    <property type="entry name" value="Periplasmic binding protein-like II"/>
    <property type="match status" value="2"/>
</dbReference>
<feature type="domain" description="HTH lysR-type" evidence="6">
    <location>
        <begin position="19"/>
        <end position="76"/>
    </location>
</feature>
<dbReference type="PROSITE" id="PS50931">
    <property type="entry name" value="HTH_LYSR"/>
    <property type="match status" value="1"/>
</dbReference>
<organism evidence="7 8">
    <name type="scientific">Bradyrhizobium guangdongense</name>
    <dbReference type="NCBI Taxonomy" id="1325090"/>
    <lineage>
        <taxon>Bacteria</taxon>
        <taxon>Pseudomonadati</taxon>
        <taxon>Pseudomonadota</taxon>
        <taxon>Alphaproteobacteria</taxon>
        <taxon>Hyphomicrobiales</taxon>
        <taxon>Nitrobacteraceae</taxon>
        <taxon>Bradyrhizobium</taxon>
    </lineage>
</organism>
<keyword evidence="5" id="KW-0804">Transcription</keyword>
<dbReference type="SUPFAM" id="SSF53850">
    <property type="entry name" value="Periplasmic binding protein-like II"/>
    <property type="match status" value="1"/>
</dbReference>
<dbReference type="SUPFAM" id="SSF46785">
    <property type="entry name" value="Winged helix' DNA-binding domain"/>
    <property type="match status" value="1"/>
</dbReference>
<dbReference type="Pfam" id="PF03466">
    <property type="entry name" value="LysR_substrate"/>
    <property type="match status" value="1"/>
</dbReference>
<evidence type="ECO:0000313" key="7">
    <source>
        <dbReference type="EMBL" id="GGI20649.1"/>
    </source>
</evidence>
<gene>
    <name evidence="7" type="ORF">GCM10010987_10410</name>
</gene>
<dbReference type="InterPro" id="IPR036388">
    <property type="entry name" value="WH-like_DNA-bd_sf"/>
</dbReference>
<evidence type="ECO:0000256" key="5">
    <source>
        <dbReference type="ARBA" id="ARBA00023163"/>
    </source>
</evidence>
<comment type="caution">
    <text evidence="7">The sequence shown here is derived from an EMBL/GenBank/DDBJ whole genome shotgun (WGS) entry which is preliminary data.</text>
</comment>
<dbReference type="EMBL" id="BMHC01000001">
    <property type="protein sequence ID" value="GGI20649.1"/>
    <property type="molecule type" value="Genomic_DNA"/>
</dbReference>
<protein>
    <submittedName>
        <fullName evidence="7">LysR family transcriptional regulator</fullName>
    </submittedName>
</protein>
<dbReference type="PANTHER" id="PTHR30346:SF0">
    <property type="entry name" value="HCA OPERON TRANSCRIPTIONAL ACTIVATOR HCAR"/>
    <property type="match status" value="1"/>
</dbReference>
<accession>A0AA87W3U3</accession>
<dbReference type="InterPro" id="IPR005119">
    <property type="entry name" value="LysR_subst-bd"/>
</dbReference>
<dbReference type="AlphaFoldDB" id="A0AA87W3U3"/>
<evidence type="ECO:0000259" key="6">
    <source>
        <dbReference type="PROSITE" id="PS50931"/>
    </source>
</evidence>
<comment type="function">
    <text evidence="1">NodD regulates the expression of the nodABCFE genes which encode other nodulation proteins. NodD is also a negative regulator of its own expression. Binds flavonoids as inducers.</text>
</comment>
<dbReference type="GO" id="GO:0032993">
    <property type="term" value="C:protein-DNA complex"/>
    <property type="evidence" value="ECO:0007669"/>
    <property type="project" value="TreeGrafter"/>
</dbReference>
<dbReference type="Pfam" id="PF00126">
    <property type="entry name" value="HTH_1"/>
    <property type="match status" value="1"/>
</dbReference>
<dbReference type="PANTHER" id="PTHR30346">
    <property type="entry name" value="TRANSCRIPTIONAL DUAL REGULATOR HCAR-RELATED"/>
    <property type="match status" value="1"/>
</dbReference>
<keyword evidence="3" id="KW-0805">Transcription regulation</keyword>
<comment type="similarity">
    <text evidence="2">Belongs to the LysR transcriptional regulatory family.</text>
</comment>
<name>A0AA87W3U3_9BRAD</name>